<dbReference type="GO" id="GO:0051205">
    <property type="term" value="P:protein insertion into membrane"/>
    <property type="evidence" value="ECO:0007669"/>
    <property type="project" value="UniProtKB-UniRule"/>
</dbReference>
<gene>
    <name evidence="4 7" type="primary">bamB</name>
    <name evidence="7" type="ORF">HQN79_03905</name>
</gene>
<comment type="function">
    <text evidence="4">Part of the outer membrane protein assembly complex, which is involved in assembly and insertion of beta-barrel proteins into the outer membrane.</text>
</comment>
<dbReference type="GO" id="GO:0009279">
    <property type="term" value="C:cell outer membrane"/>
    <property type="evidence" value="ECO:0007669"/>
    <property type="project" value="UniProtKB-SubCell"/>
</dbReference>
<evidence type="ECO:0000259" key="6">
    <source>
        <dbReference type="Pfam" id="PF13360"/>
    </source>
</evidence>
<comment type="similarity">
    <text evidence="4">Belongs to the BamB family.</text>
</comment>
<dbReference type="Proteomes" id="UP000504724">
    <property type="component" value="Chromosome"/>
</dbReference>
<dbReference type="KEGG" id="txa:HQN79_03905"/>
<keyword evidence="1 4" id="KW-0732">Signal</keyword>
<evidence type="ECO:0000256" key="3">
    <source>
        <dbReference type="ARBA" id="ARBA00023237"/>
    </source>
</evidence>
<evidence type="ECO:0000256" key="2">
    <source>
        <dbReference type="ARBA" id="ARBA00023136"/>
    </source>
</evidence>
<evidence type="ECO:0000256" key="1">
    <source>
        <dbReference type="ARBA" id="ARBA00022729"/>
    </source>
</evidence>
<comment type="subcellular location">
    <subcellularLocation>
        <location evidence="4">Cell outer membrane</location>
        <topology evidence="4">Lipid-anchor</topology>
    </subcellularLocation>
</comment>
<dbReference type="Pfam" id="PF13360">
    <property type="entry name" value="PQQ_2"/>
    <property type="match status" value="1"/>
</dbReference>
<dbReference type="SUPFAM" id="SSF50998">
    <property type="entry name" value="Quinoprotein alcohol dehydrogenase-like"/>
    <property type="match status" value="1"/>
</dbReference>
<keyword evidence="4" id="KW-0449">Lipoprotein</keyword>
<dbReference type="InterPro" id="IPR002372">
    <property type="entry name" value="PQQ_rpt_dom"/>
</dbReference>
<evidence type="ECO:0000313" key="8">
    <source>
        <dbReference type="Proteomes" id="UP000504724"/>
    </source>
</evidence>
<comment type="subunit">
    <text evidence="4">Part of the Bam complex.</text>
</comment>
<protein>
    <recommendedName>
        <fullName evidence="4">Outer membrane protein assembly factor BamB</fullName>
    </recommendedName>
</protein>
<dbReference type="EMBL" id="CP054020">
    <property type="protein sequence ID" value="QKI88771.1"/>
    <property type="molecule type" value="Genomic_DNA"/>
</dbReference>
<keyword evidence="4" id="KW-0564">Palmitate</keyword>
<dbReference type="GO" id="GO:0043165">
    <property type="term" value="P:Gram-negative-bacterium-type cell outer membrane assembly"/>
    <property type="evidence" value="ECO:0007669"/>
    <property type="project" value="UniProtKB-UniRule"/>
</dbReference>
<dbReference type="InterPro" id="IPR017687">
    <property type="entry name" value="BamB"/>
</dbReference>
<dbReference type="AlphaFoldDB" id="A0A7D4NQ00"/>
<dbReference type="HAMAP" id="MF_00923">
    <property type="entry name" value="OM_assembly_BamB"/>
    <property type="match status" value="1"/>
</dbReference>
<dbReference type="PANTHER" id="PTHR34512">
    <property type="entry name" value="CELL SURFACE PROTEIN"/>
    <property type="match status" value="1"/>
</dbReference>
<reference evidence="7 8" key="1">
    <citation type="submission" date="2020-05" db="EMBL/GenBank/DDBJ databases">
        <title>Thiomicrorhabdus sediminis sp.nov. and Thiomicrorhabdus xiamenensis sp.nov., novel sulfur-oxidizing bacteria isolated from coastal sediment.</title>
        <authorList>
            <person name="Liu X."/>
        </authorList>
    </citation>
    <scope>NUCLEOTIDE SEQUENCE [LARGE SCALE GENOMIC DNA]</scope>
    <source>
        <strain evidence="7 8">G2</strain>
    </source>
</reference>
<evidence type="ECO:0000256" key="4">
    <source>
        <dbReference type="HAMAP-Rule" id="MF_00923"/>
    </source>
</evidence>
<accession>A0A7D4NQ00</accession>
<dbReference type="NCBIfam" id="TIGR03300">
    <property type="entry name" value="assembly_YfgL"/>
    <property type="match status" value="1"/>
</dbReference>
<dbReference type="Gene3D" id="2.130.10.10">
    <property type="entry name" value="YVTN repeat-like/Quinoprotein amine dehydrogenase"/>
    <property type="match status" value="1"/>
</dbReference>
<dbReference type="InterPro" id="IPR015943">
    <property type="entry name" value="WD40/YVTN_repeat-like_dom_sf"/>
</dbReference>
<proteinExistence type="inferred from homology"/>
<dbReference type="SMART" id="SM00564">
    <property type="entry name" value="PQQ"/>
    <property type="match status" value="6"/>
</dbReference>
<dbReference type="InterPro" id="IPR011047">
    <property type="entry name" value="Quinoprotein_ADH-like_sf"/>
</dbReference>
<keyword evidence="2 4" id="KW-0472">Membrane</keyword>
<evidence type="ECO:0000313" key="7">
    <source>
        <dbReference type="EMBL" id="QKI88771.1"/>
    </source>
</evidence>
<feature type="signal peptide" evidence="5">
    <location>
        <begin position="1"/>
        <end position="20"/>
    </location>
</feature>
<organism evidence="7 8">
    <name type="scientific">Thiomicrorhabdus xiamenensis</name>
    <dbReference type="NCBI Taxonomy" id="2739063"/>
    <lineage>
        <taxon>Bacteria</taxon>
        <taxon>Pseudomonadati</taxon>
        <taxon>Pseudomonadota</taxon>
        <taxon>Gammaproteobacteria</taxon>
        <taxon>Thiotrichales</taxon>
        <taxon>Piscirickettsiaceae</taxon>
        <taxon>Thiomicrorhabdus</taxon>
    </lineage>
</organism>
<dbReference type="PANTHER" id="PTHR34512:SF30">
    <property type="entry name" value="OUTER MEMBRANE PROTEIN ASSEMBLY FACTOR BAMB"/>
    <property type="match status" value="1"/>
</dbReference>
<dbReference type="PROSITE" id="PS51257">
    <property type="entry name" value="PROKAR_LIPOPROTEIN"/>
    <property type="match status" value="1"/>
</dbReference>
<dbReference type="InterPro" id="IPR018391">
    <property type="entry name" value="PQQ_b-propeller_rpt"/>
</dbReference>
<name>A0A7D4NQ00_9GAMM</name>
<feature type="chain" id="PRO_5029073453" description="Outer membrane protein assembly factor BamB" evidence="5">
    <location>
        <begin position="21"/>
        <end position="410"/>
    </location>
</feature>
<evidence type="ECO:0000256" key="5">
    <source>
        <dbReference type="SAM" id="SignalP"/>
    </source>
</evidence>
<sequence>MKFKKTQLLSVVLLSGAVALMSGCSSTIKKEEPPKEQIDSALTMDLLWTVRQSAMPNGDTRGLAIAHDQQQLVVANSQGYVSKLSKNPQSRWTDQVVWEVRFDEAITSGPTLDSDNDRILIGTAKGRLKAIDADNGGVLWQKQLSSEVVGKPTLNGNFIFTRTVDGKVYALNRDSGDTVWVSEHQMPSLSLRGSPQVLPTDELVFVAWETGMIQALSASSGELIWETRIAIPSGRTDLERMVDIQANLQYKDGVLYALGFHGKLAAINPENGNFIFVTELSGYRDFVVDANALYVVDDDDVLYAFDAKSGAPLWKQESMKGRTIGDLAFYKEDVLLTDEWGYVHWVSKLQGTESSRFKHSNDYGDGNKIVRVEVDGDSIYLFDGQGSISRYQVRPSDRAEFVKEYGDSWF</sequence>
<dbReference type="RefSeq" id="WP_173284384.1">
    <property type="nucleotide sequence ID" value="NZ_CP054020.1"/>
</dbReference>
<keyword evidence="8" id="KW-1185">Reference proteome</keyword>
<feature type="domain" description="Pyrrolo-quinoline quinone repeat" evidence="6">
    <location>
        <begin position="87"/>
        <end position="316"/>
    </location>
</feature>
<keyword evidence="3 4" id="KW-0998">Cell outer membrane</keyword>